<gene>
    <name evidence="2" type="ORF">PFISCL1PPCAC_27972</name>
</gene>
<keyword evidence="1" id="KW-0175">Coiled coil</keyword>
<feature type="coiled-coil region" evidence="1">
    <location>
        <begin position="34"/>
        <end position="61"/>
    </location>
</feature>
<protein>
    <submittedName>
        <fullName evidence="2">Uncharacterized protein</fullName>
    </submittedName>
</protein>
<comment type="caution">
    <text evidence="2">The sequence shown here is derived from an EMBL/GenBank/DDBJ whole genome shotgun (WGS) entry which is preliminary data.</text>
</comment>
<feature type="coiled-coil region" evidence="1">
    <location>
        <begin position="125"/>
        <end position="190"/>
    </location>
</feature>
<dbReference type="AlphaFoldDB" id="A0AAV5X155"/>
<dbReference type="Proteomes" id="UP001432322">
    <property type="component" value="Unassembled WGS sequence"/>
</dbReference>
<evidence type="ECO:0000313" key="3">
    <source>
        <dbReference type="Proteomes" id="UP001432322"/>
    </source>
</evidence>
<evidence type="ECO:0000256" key="1">
    <source>
        <dbReference type="SAM" id="Coils"/>
    </source>
</evidence>
<reference evidence="2" key="1">
    <citation type="submission" date="2023-10" db="EMBL/GenBank/DDBJ databases">
        <title>Genome assembly of Pristionchus species.</title>
        <authorList>
            <person name="Yoshida K."/>
            <person name="Sommer R.J."/>
        </authorList>
    </citation>
    <scope>NUCLEOTIDE SEQUENCE</scope>
    <source>
        <strain evidence="2">RS5133</strain>
    </source>
</reference>
<accession>A0AAV5X155</accession>
<organism evidence="2 3">
    <name type="scientific">Pristionchus fissidentatus</name>
    <dbReference type="NCBI Taxonomy" id="1538716"/>
    <lineage>
        <taxon>Eukaryota</taxon>
        <taxon>Metazoa</taxon>
        <taxon>Ecdysozoa</taxon>
        <taxon>Nematoda</taxon>
        <taxon>Chromadorea</taxon>
        <taxon>Rhabditida</taxon>
        <taxon>Rhabditina</taxon>
        <taxon>Diplogasteromorpha</taxon>
        <taxon>Diplogasteroidea</taxon>
        <taxon>Neodiplogasteridae</taxon>
        <taxon>Pristionchus</taxon>
    </lineage>
</organism>
<name>A0AAV5X155_9BILA</name>
<keyword evidence="3" id="KW-1185">Reference proteome</keyword>
<proteinExistence type="predicted"/>
<sequence>KKEEKEENDNDNHEHLTRAISLEMHHIRRFPPGTATLEEQLDRLREYNVELQKEIRRLLKGDVDRTRLVSENLEYKMKLEEMNEYIDKIDIEAEQEFDVITRELEKQQATVAEERATAIALEHHLNEKDEEMKKLKMSNEALQAAHMKQKEIIENMSAQLDGQTELEQQIERLKRQLKEERENAKKKELLFVCDLDEVQRELNTQKEVLSAGGVGEVIRVWNGKIERLEHEVRERDSIIFTQQHIINEMRRQASGSSINTTNSSLGNKS</sequence>
<feature type="non-terminal residue" evidence="2">
    <location>
        <position position="1"/>
    </location>
</feature>
<evidence type="ECO:0000313" key="2">
    <source>
        <dbReference type="EMBL" id="GMT36675.1"/>
    </source>
</evidence>
<dbReference type="EMBL" id="BTSY01000007">
    <property type="protein sequence ID" value="GMT36675.1"/>
    <property type="molecule type" value="Genomic_DNA"/>
</dbReference>